<dbReference type="SUPFAM" id="SSF46785">
    <property type="entry name" value="Winged helix' DNA-binding domain"/>
    <property type="match status" value="1"/>
</dbReference>
<comment type="similarity">
    <text evidence="1">Belongs to the LysR transcriptional regulatory family.</text>
</comment>
<protein>
    <submittedName>
        <fullName evidence="6">DNA-binding transcriptional LysR family regulator</fullName>
    </submittedName>
</protein>
<keyword evidence="3 6" id="KW-0238">DNA-binding</keyword>
<dbReference type="PANTHER" id="PTHR30126:SF2">
    <property type="entry name" value="HTH-TYPE TRANSCRIPTIONAL REGULATOR YJIE"/>
    <property type="match status" value="1"/>
</dbReference>
<evidence type="ECO:0000256" key="3">
    <source>
        <dbReference type="ARBA" id="ARBA00023125"/>
    </source>
</evidence>
<dbReference type="Gene3D" id="1.10.10.10">
    <property type="entry name" value="Winged helix-like DNA-binding domain superfamily/Winged helix DNA-binding domain"/>
    <property type="match status" value="1"/>
</dbReference>
<dbReference type="Pfam" id="PF00126">
    <property type="entry name" value="HTH_1"/>
    <property type="match status" value="1"/>
</dbReference>
<name>A0A495BK49_VOGIN</name>
<evidence type="ECO:0000313" key="7">
    <source>
        <dbReference type="Proteomes" id="UP000279384"/>
    </source>
</evidence>
<dbReference type="EMBL" id="RBID01000003">
    <property type="protein sequence ID" value="RKQ62045.1"/>
    <property type="molecule type" value="Genomic_DNA"/>
</dbReference>
<dbReference type="InterPro" id="IPR036390">
    <property type="entry name" value="WH_DNA-bd_sf"/>
</dbReference>
<organism evidence="6 7">
    <name type="scientific">Vogesella indigofera</name>
    <name type="common">Pseudomonas indigofera</name>
    <dbReference type="NCBI Taxonomy" id="45465"/>
    <lineage>
        <taxon>Bacteria</taxon>
        <taxon>Pseudomonadati</taxon>
        <taxon>Pseudomonadota</taxon>
        <taxon>Betaproteobacteria</taxon>
        <taxon>Neisseriales</taxon>
        <taxon>Chromobacteriaceae</taxon>
        <taxon>Vogesella</taxon>
    </lineage>
</organism>
<dbReference type="PANTHER" id="PTHR30126">
    <property type="entry name" value="HTH-TYPE TRANSCRIPTIONAL REGULATOR"/>
    <property type="match status" value="1"/>
</dbReference>
<gene>
    <name evidence="6" type="ORF">C8E02_0271</name>
</gene>
<evidence type="ECO:0000256" key="1">
    <source>
        <dbReference type="ARBA" id="ARBA00009437"/>
    </source>
</evidence>
<dbReference type="SUPFAM" id="SSF53850">
    <property type="entry name" value="Periplasmic binding protein-like II"/>
    <property type="match status" value="1"/>
</dbReference>
<dbReference type="PRINTS" id="PR00039">
    <property type="entry name" value="HTHLYSR"/>
</dbReference>
<keyword evidence="2" id="KW-0805">Transcription regulation</keyword>
<comment type="caution">
    <text evidence="6">The sequence shown here is derived from an EMBL/GenBank/DDBJ whole genome shotgun (WGS) entry which is preliminary data.</text>
</comment>
<accession>A0A495BK49</accession>
<feature type="domain" description="HTH lysR-type" evidence="5">
    <location>
        <begin position="1"/>
        <end position="58"/>
    </location>
</feature>
<evidence type="ECO:0000313" key="6">
    <source>
        <dbReference type="EMBL" id="RKQ62045.1"/>
    </source>
</evidence>
<dbReference type="InterPro" id="IPR005119">
    <property type="entry name" value="LysR_subst-bd"/>
</dbReference>
<reference evidence="6 7" key="1">
    <citation type="submission" date="2018-10" db="EMBL/GenBank/DDBJ databases">
        <title>Genomic Encyclopedia of Type Strains, Phase IV (KMG-IV): sequencing the most valuable type-strain genomes for metagenomic binning, comparative biology and taxonomic classification.</title>
        <authorList>
            <person name="Goeker M."/>
        </authorList>
    </citation>
    <scope>NUCLEOTIDE SEQUENCE [LARGE SCALE GENOMIC DNA]</scope>
    <source>
        <strain evidence="6 7">DSM 3303</strain>
    </source>
</reference>
<sequence length="303" mass="33542">METRWLEDFLVLAETGSFTRSAELRHLTQPAFSRRIKALEQWLGADLIDRTTWPTRLTPAGELLLDKARQLVGELSSTRTLLRGLHAADGTTLTLAVPHTLSFGFVPRWLADERTALGEVSWRLLAHNVHDAVVALVEGNADLLLCYHHPRHPVELSAGRYPGLRLGSETLGPFARAMPDGQSQWQLPGSSAAPLPFLGYGPNAYFRRMTDLILERAPAVCALRQCFETDMAEGLKAMVLEGHGVAFLPHSAVQRELAAGQLCAAGGEQWTLPMEIRVYRDARRELPALDALWQQLAARYPAV</sequence>
<dbReference type="CDD" id="cd05466">
    <property type="entry name" value="PBP2_LTTR_substrate"/>
    <property type="match status" value="1"/>
</dbReference>
<dbReference type="InterPro" id="IPR036388">
    <property type="entry name" value="WH-like_DNA-bd_sf"/>
</dbReference>
<evidence type="ECO:0000256" key="2">
    <source>
        <dbReference type="ARBA" id="ARBA00023015"/>
    </source>
</evidence>
<dbReference type="GO" id="GO:0003700">
    <property type="term" value="F:DNA-binding transcription factor activity"/>
    <property type="evidence" value="ECO:0007669"/>
    <property type="project" value="InterPro"/>
</dbReference>
<dbReference type="Gene3D" id="3.40.190.10">
    <property type="entry name" value="Periplasmic binding protein-like II"/>
    <property type="match status" value="2"/>
</dbReference>
<dbReference type="RefSeq" id="WP_120809369.1">
    <property type="nucleotide sequence ID" value="NZ_RBID01000003.1"/>
</dbReference>
<dbReference type="AlphaFoldDB" id="A0A495BK49"/>
<dbReference type="Pfam" id="PF03466">
    <property type="entry name" value="LysR_substrate"/>
    <property type="match status" value="1"/>
</dbReference>
<dbReference type="PROSITE" id="PS50931">
    <property type="entry name" value="HTH_LYSR"/>
    <property type="match status" value="1"/>
</dbReference>
<evidence type="ECO:0000256" key="4">
    <source>
        <dbReference type="ARBA" id="ARBA00023163"/>
    </source>
</evidence>
<evidence type="ECO:0000259" key="5">
    <source>
        <dbReference type="PROSITE" id="PS50931"/>
    </source>
</evidence>
<dbReference type="FunFam" id="1.10.10.10:FF:000001">
    <property type="entry name" value="LysR family transcriptional regulator"/>
    <property type="match status" value="1"/>
</dbReference>
<dbReference type="InterPro" id="IPR000847">
    <property type="entry name" value="LysR_HTH_N"/>
</dbReference>
<keyword evidence="4" id="KW-0804">Transcription</keyword>
<proteinExistence type="inferred from homology"/>
<dbReference type="GO" id="GO:0000976">
    <property type="term" value="F:transcription cis-regulatory region binding"/>
    <property type="evidence" value="ECO:0007669"/>
    <property type="project" value="TreeGrafter"/>
</dbReference>
<dbReference type="Proteomes" id="UP000279384">
    <property type="component" value="Unassembled WGS sequence"/>
</dbReference>